<gene>
    <name evidence="1" type="ORF">COO91_07044</name>
</gene>
<dbReference type="EMBL" id="CP024785">
    <property type="protein sequence ID" value="AUB41006.1"/>
    <property type="molecule type" value="Genomic_DNA"/>
</dbReference>
<keyword evidence="2" id="KW-1185">Reference proteome</keyword>
<evidence type="ECO:0000313" key="1">
    <source>
        <dbReference type="EMBL" id="AUB41006.1"/>
    </source>
</evidence>
<dbReference type="Proteomes" id="UP000232003">
    <property type="component" value="Chromosome"/>
</dbReference>
<organism evidence="1 2">
    <name type="scientific">Nostoc flagelliforme CCNUN1</name>
    <dbReference type="NCBI Taxonomy" id="2038116"/>
    <lineage>
        <taxon>Bacteria</taxon>
        <taxon>Bacillati</taxon>
        <taxon>Cyanobacteriota</taxon>
        <taxon>Cyanophyceae</taxon>
        <taxon>Nostocales</taxon>
        <taxon>Nostocaceae</taxon>
        <taxon>Nostoc</taxon>
    </lineage>
</organism>
<dbReference type="KEGG" id="nfl:COO91_07044"/>
<protein>
    <submittedName>
        <fullName evidence="1">Uncharacterized protein</fullName>
    </submittedName>
</protein>
<proteinExistence type="predicted"/>
<sequence>MSDVFIRSAEYAGLLTYNGSGFQANSVQFDRIDGWNLGDGDQHFVGDFN</sequence>
<name>A0A2K8SZY0_9NOSO</name>
<dbReference type="OrthoDB" id="504474at2"/>
<dbReference type="RefSeq" id="WP_157816671.1">
    <property type="nucleotide sequence ID" value="NZ_CAWNNC010000001.1"/>
</dbReference>
<accession>A0A2K8SZY0</accession>
<dbReference type="AlphaFoldDB" id="A0A2K8SZY0"/>
<reference evidence="1 2" key="1">
    <citation type="submission" date="2017-11" db="EMBL/GenBank/DDBJ databases">
        <title>Complete genome of a free-living desiccation-tolerant cyanobacterium and its photosynthetic adaptation to extreme terrestrial habitat.</title>
        <authorList>
            <person name="Shang J."/>
        </authorList>
    </citation>
    <scope>NUCLEOTIDE SEQUENCE [LARGE SCALE GENOMIC DNA]</scope>
    <source>
        <strain evidence="1 2">CCNUN1</strain>
    </source>
</reference>
<evidence type="ECO:0000313" key="2">
    <source>
        <dbReference type="Proteomes" id="UP000232003"/>
    </source>
</evidence>